<organism evidence="2 3">
    <name type="scientific">Alkalibacterium subtropicum</name>
    <dbReference type="NCBI Taxonomy" id="753702"/>
    <lineage>
        <taxon>Bacteria</taxon>
        <taxon>Bacillati</taxon>
        <taxon>Bacillota</taxon>
        <taxon>Bacilli</taxon>
        <taxon>Lactobacillales</taxon>
        <taxon>Carnobacteriaceae</taxon>
        <taxon>Alkalibacterium</taxon>
    </lineage>
</organism>
<dbReference type="InterPro" id="IPR001279">
    <property type="entry name" value="Metallo-B-lactamas"/>
</dbReference>
<dbReference type="OrthoDB" id="420651at2"/>
<dbReference type="EMBL" id="FOLT01000005">
    <property type="protein sequence ID" value="SFC33271.1"/>
    <property type="molecule type" value="Genomic_DNA"/>
</dbReference>
<proteinExistence type="predicted"/>
<dbReference type="PANTHER" id="PTHR42951:SF4">
    <property type="entry name" value="ACYL-COENZYME A THIOESTERASE MBLAC2"/>
    <property type="match status" value="1"/>
</dbReference>
<dbReference type="AlphaFoldDB" id="A0A1I1IB83"/>
<dbReference type="RefSeq" id="WP_091529729.1">
    <property type="nucleotide sequence ID" value="NZ_FOLT01000005.1"/>
</dbReference>
<dbReference type="InterPro" id="IPR036866">
    <property type="entry name" value="RibonucZ/Hydroxyglut_hydro"/>
</dbReference>
<evidence type="ECO:0000313" key="3">
    <source>
        <dbReference type="Proteomes" id="UP000199612"/>
    </source>
</evidence>
<dbReference type="InterPro" id="IPR050855">
    <property type="entry name" value="NDM-1-like"/>
</dbReference>
<protein>
    <submittedName>
        <fullName evidence="2">Glyoxylase, beta-lactamase superfamily II</fullName>
    </submittedName>
</protein>
<accession>A0A1I1IB83</accession>
<evidence type="ECO:0000313" key="2">
    <source>
        <dbReference type="EMBL" id="SFC33271.1"/>
    </source>
</evidence>
<dbReference type="Proteomes" id="UP000199612">
    <property type="component" value="Unassembled WGS sequence"/>
</dbReference>
<dbReference type="Gene3D" id="3.60.15.10">
    <property type="entry name" value="Ribonuclease Z/Hydroxyacylglutathione hydrolase-like"/>
    <property type="match status" value="1"/>
</dbReference>
<reference evidence="3" key="1">
    <citation type="submission" date="2016-10" db="EMBL/GenBank/DDBJ databases">
        <authorList>
            <person name="Varghese N."/>
            <person name="Submissions S."/>
        </authorList>
    </citation>
    <scope>NUCLEOTIDE SEQUENCE [LARGE SCALE GENOMIC DNA]</scope>
    <source>
        <strain evidence="3">DSM 23664</strain>
    </source>
</reference>
<dbReference type="CDD" id="cd06262">
    <property type="entry name" value="metallo-hydrolase-like_MBL-fold"/>
    <property type="match status" value="1"/>
</dbReference>
<evidence type="ECO:0000259" key="1">
    <source>
        <dbReference type="SMART" id="SM00849"/>
    </source>
</evidence>
<sequence>MLHFQKNNLTVFQSSLYKTTSAVIQSEKGIVLTDPTWLPHEIDEIKQYINEHRGDRQLYIIYTHSDFDHIIGAGAFPEAAVIASEEFQMNTEKEMILKKIHDFDQEYYIEREYVSEYPTVDRVIKGDGEKLILGDMTLTFYKAPGHTDDGLFTVVEPFGLLLSGDYLSDVEFPFITSSYLDYVKTVDKAQWIIDHHTINIHVPGHGNVTDNKKEIHDRIEFSESYLKRLIRGDSTLEQELKDTFRFYEGMRASHTKNYEHVKRETDA</sequence>
<name>A0A1I1IB83_9LACT</name>
<dbReference type="Pfam" id="PF00753">
    <property type="entry name" value="Lactamase_B"/>
    <property type="match status" value="1"/>
</dbReference>
<dbReference type="PANTHER" id="PTHR42951">
    <property type="entry name" value="METALLO-BETA-LACTAMASE DOMAIN-CONTAINING"/>
    <property type="match status" value="1"/>
</dbReference>
<dbReference type="SUPFAM" id="SSF56281">
    <property type="entry name" value="Metallo-hydrolase/oxidoreductase"/>
    <property type="match status" value="1"/>
</dbReference>
<feature type="domain" description="Metallo-beta-lactamase" evidence="1">
    <location>
        <begin position="18"/>
        <end position="205"/>
    </location>
</feature>
<keyword evidence="3" id="KW-1185">Reference proteome</keyword>
<dbReference type="SMART" id="SM00849">
    <property type="entry name" value="Lactamase_B"/>
    <property type="match status" value="1"/>
</dbReference>
<gene>
    <name evidence="2" type="ORF">SAMN04488102_10530</name>
</gene>
<dbReference type="STRING" id="753702.SAMN04488102_10530"/>